<evidence type="ECO:0000256" key="7">
    <source>
        <dbReference type="ARBA" id="ARBA00022763"/>
    </source>
</evidence>
<evidence type="ECO:0000256" key="2">
    <source>
        <dbReference type="ARBA" id="ARBA00006521"/>
    </source>
</evidence>
<feature type="region of interest" description="Disordered" evidence="12">
    <location>
        <begin position="20"/>
        <end position="82"/>
    </location>
</feature>
<proteinExistence type="inferred from homology"/>
<name>A0A518BI59_9BACT</name>
<comment type="similarity">
    <text evidence="2">Belongs to the uracil-DNA glycosylase (UDG) superfamily. Type 4 (UDGa) family.</text>
</comment>
<sequence length="314" mass="33380">MSAEQDDRGELALLAGALRRHLRRERDRGRRRLPATVQAMAPGAHVGPQPKSAAGDPVVAAASPASAPPARPSAVSSGEATPAELLRPSPAAARPPAPQPAVTAPVSEPSTAAVAQAAADLDALGRAVASCRACSLCESRNQTVFADGDPQARVMFVGEAPGADEDLQGTPFVGRAGQLLTDIITKGMGLARGDVYIANVLKCRPPGNRDPQPEEKRLCTPFLERQIELVDPQVLIPLGRHAAQHLLGSDAPMGRLRGRVHRHRGRAVVPTFHPAYLLRSPDQKRATWEDIQLAMREIGLPIPQARRSREDGRG</sequence>
<comment type="catalytic activity">
    <reaction evidence="1">
        <text>Hydrolyzes single-stranded DNA or mismatched double-stranded DNA and polynucleotides, releasing free uracil.</text>
        <dbReference type="EC" id="3.2.2.27"/>
    </reaction>
</comment>
<dbReference type="GO" id="GO:0051539">
    <property type="term" value="F:4 iron, 4 sulfur cluster binding"/>
    <property type="evidence" value="ECO:0007669"/>
    <property type="project" value="UniProtKB-KW"/>
</dbReference>
<keyword evidence="11" id="KW-0234">DNA repair</keyword>
<keyword evidence="7" id="KW-0227">DNA damage</keyword>
<dbReference type="SMART" id="SM00987">
    <property type="entry name" value="UreE_C"/>
    <property type="match status" value="1"/>
</dbReference>
<evidence type="ECO:0000256" key="11">
    <source>
        <dbReference type="ARBA" id="ARBA00023204"/>
    </source>
</evidence>
<dbReference type="SMART" id="SM00986">
    <property type="entry name" value="UDG"/>
    <property type="match status" value="1"/>
</dbReference>
<organism evidence="14 15">
    <name type="scientific">Engelhardtia mirabilis</name>
    <dbReference type="NCBI Taxonomy" id="2528011"/>
    <lineage>
        <taxon>Bacteria</taxon>
        <taxon>Pseudomonadati</taxon>
        <taxon>Planctomycetota</taxon>
        <taxon>Planctomycetia</taxon>
        <taxon>Planctomycetia incertae sedis</taxon>
        <taxon>Engelhardtia</taxon>
    </lineage>
</organism>
<feature type="domain" description="Uracil-DNA glycosylase-like" evidence="13">
    <location>
        <begin position="145"/>
        <end position="292"/>
    </location>
</feature>
<keyword evidence="9" id="KW-0408">Iron</keyword>
<evidence type="ECO:0000259" key="13">
    <source>
        <dbReference type="SMART" id="SM00986"/>
    </source>
</evidence>
<dbReference type="InterPro" id="IPR005122">
    <property type="entry name" value="Uracil-DNA_glycosylase-like"/>
</dbReference>
<evidence type="ECO:0000256" key="1">
    <source>
        <dbReference type="ARBA" id="ARBA00001400"/>
    </source>
</evidence>
<dbReference type="PANTHER" id="PTHR33693">
    <property type="entry name" value="TYPE-5 URACIL-DNA GLYCOSYLASE"/>
    <property type="match status" value="1"/>
</dbReference>
<dbReference type="Pfam" id="PF03167">
    <property type="entry name" value="UDG"/>
    <property type="match status" value="1"/>
</dbReference>
<feature type="compositionally biased region" description="Basic residues" evidence="12">
    <location>
        <begin position="20"/>
        <end position="33"/>
    </location>
</feature>
<evidence type="ECO:0000313" key="15">
    <source>
        <dbReference type="Proteomes" id="UP000316921"/>
    </source>
</evidence>
<dbReference type="InterPro" id="IPR051536">
    <property type="entry name" value="UDG_Type-4/5"/>
</dbReference>
<dbReference type="EMBL" id="CP036287">
    <property type="protein sequence ID" value="QDU66669.1"/>
    <property type="molecule type" value="Genomic_DNA"/>
</dbReference>
<dbReference type="EC" id="3.2.2.27" evidence="3"/>
<dbReference type="AlphaFoldDB" id="A0A518BI59"/>
<dbReference type="InterPro" id="IPR005273">
    <property type="entry name" value="Ura-DNA_glyco_family4"/>
</dbReference>
<keyword evidence="15" id="KW-1185">Reference proteome</keyword>
<evidence type="ECO:0000256" key="5">
    <source>
        <dbReference type="ARBA" id="ARBA00022485"/>
    </source>
</evidence>
<evidence type="ECO:0000256" key="6">
    <source>
        <dbReference type="ARBA" id="ARBA00022723"/>
    </source>
</evidence>
<dbReference type="CDD" id="cd10030">
    <property type="entry name" value="UDG-F4_TTUDGA_SPO1dp_like"/>
    <property type="match status" value="1"/>
</dbReference>
<evidence type="ECO:0000256" key="12">
    <source>
        <dbReference type="SAM" id="MobiDB-lite"/>
    </source>
</evidence>
<keyword evidence="5" id="KW-0004">4Fe-4S</keyword>
<dbReference type="GO" id="GO:0006281">
    <property type="term" value="P:DNA repair"/>
    <property type="evidence" value="ECO:0007669"/>
    <property type="project" value="UniProtKB-KW"/>
</dbReference>
<dbReference type="RefSeq" id="WP_419192253.1">
    <property type="nucleotide sequence ID" value="NZ_CP036287.1"/>
</dbReference>
<evidence type="ECO:0000256" key="3">
    <source>
        <dbReference type="ARBA" id="ARBA00012030"/>
    </source>
</evidence>
<dbReference type="NCBIfam" id="TIGR00758">
    <property type="entry name" value="UDG_fam4"/>
    <property type="match status" value="1"/>
</dbReference>
<dbReference type="InterPro" id="IPR036895">
    <property type="entry name" value="Uracil-DNA_glycosylase-like_sf"/>
</dbReference>
<evidence type="ECO:0000313" key="14">
    <source>
        <dbReference type="EMBL" id="QDU66669.1"/>
    </source>
</evidence>
<dbReference type="GO" id="GO:0004844">
    <property type="term" value="F:uracil DNA N-glycosylase activity"/>
    <property type="evidence" value="ECO:0007669"/>
    <property type="project" value="UniProtKB-EC"/>
</dbReference>
<keyword evidence="8" id="KW-0378">Hydrolase</keyword>
<accession>A0A518BI59</accession>
<gene>
    <name evidence="14" type="ORF">Pla133_17450</name>
</gene>
<evidence type="ECO:0000256" key="8">
    <source>
        <dbReference type="ARBA" id="ARBA00022801"/>
    </source>
</evidence>
<dbReference type="KEGG" id="pbap:Pla133_17450"/>
<dbReference type="PANTHER" id="PTHR33693:SF1">
    <property type="entry name" value="TYPE-4 URACIL-DNA GLYCOSYLASE"/>
    <property type="match status" value="1"/>
</dbReference>
<keyword evidence="10" id="KW-0411">Iron-sulfur</keyword>
<dbReference type="Proteomes" id="UP000316921">
    <property type="component" value="Chromosome"/>
</dbReference>
<evidence type="ECO:0000256" key="9">
    <source>
        <dbReference type="ARBA" id="ARBA00023004"/>
    </source>
</evidence>
<dbReference type="Gene3D" id="3.40.470.10">
    <property type="entry name" value="Uracil-DNA glycosylase-like domain"/>
    <property type="match status" value="1"/>
</dbReference>
<feature type="region of interest" description="Disordered" evidence="12">
    <location>
        <begin position="88"/>
        <end position="107"/>
    </location>
</feature>
<reference evidence="14 15" key="1">
    <citation type="submission" date="2019-02" db="EMBL/GenBank/DDBJ databases">
        <title>Deep-cultivation of Planctomycetes and their phenomic and genomic characterization uncovers novel biology.</title>
        <authorList>
            <person name="Wiegand S."/>
            <person name="Jogler M."/>
            <person name="Boedeker C."/>
            <person name="Pinto D."/>
            <person name="Vollmers J."/>
            <person name="Rivas-Marin E."/>
            <person name="Kohn T."/>
            <person name="Peeters S.H."/>
            <person name="Heuer A."/>
            <person name="Rast P."/>
            <person name="Oberbeckmann S."/>
            <person name="Bunk B."/>
            <person name="Jeske O."/>
            <person name="Meyerdierks A."/>
            <person name="Storesund J.E."/>
            <person name="Kallscheuer N."/>
            <person name="Luecker S."/>
            <person name="Lage O.M."/>
            <person name="Pohl T."/>
            <person name="Merkel B.J."/>
            <person name="Hornburger P."/>
            <person name="Mueller R.-W."/>
            <person name="Bruemmer F."/>
            <person name="Labrenz M."/>
            <person name="Spormann A.M."/>
            <person name="Op den Camp H."/>
            <person name="Overmann J."/>
            <person name="Amann R."/>
            <person name="Jetten M.S.M."/>
            <person name="Mascher T."/>
            <person name="Medema M.H."/>
            <person name="Devos D.P."/>
            <person name="Kaster A.-K."/>
            <person name="Ovreas L."/>
            <person name="Rohde M."/>
            <person name="Galperin M.Y."/>
            <person name="Jogler C."/>
        </authorList>
    </citation>
    <scope>NUCLEOTIDE SEQUENCE [LARGE SCALE GENOMIC DNA]</scope>
    <source>
        <strain evidence="14 15">Pla133</strain>
    </source>
</reference>
<feature type="compositionally biased region" description="Low complexity" evidence="12">
    <location>
        <begin position="52"/>
        <end position="65"/>
    </location>
</feature>
<dbReference type="SUPFAM" id="SSF52141">
    <property type="entry name" value="Uracil-DNA glycosylase-like"/>
    <property type="match status" value="1"/>
</dbReference>
<dbReference type="GO" id="GO:0046872">
    <property type="term" value="F:metal ion binding"/>
    <property type="evidence" value="ECO:0007669"/>
    <property type="project" value="UniProtKB-KW"/>
</dbReference>
<evidence type="ECO:0000256" key="4">
    <source>
        <dbReference type="ARBA" id="ARBA00019403"/>
    </source>
</evidence>
<keyword evidence="6" id="KW-0479">Metal-binding</keyword>
<feature type="compositionally biased region" description="Low complexity" evidence="12">
    <location>
        <begin position="72"/>
        <end position="82"/>
    </location>
</feature>
<protein>
    <recommendedName>
        <fullName evidence="4">Type-4 uracil-DNA glycosylase</fullName>
        <ecNumber evidence="3">3.2.2.27</ecNumber>
    </recommendedName>
</protein>
<evidence type="ECO:0000256" key="10">
    <source>
        <dbReference type="ARBA" id="ARBA00023014"/>
    </source>
</evidence>